<sequence length="139" mass="14635">MLILASVDQSENYFRGKSKAYFNELNVGAIRFEYCSSSSRAEGKTGAQITIGKSKYLATVPDTSAEAEQAGPMTTFAPASMKLISAPASADSTHSPIAHDKFSLSYAGSIPSATILSQATPIPPAVSLHPTYCDISVLL</sequence>
<evidence type="ECO:0000313" key="3">
    <source>
        <dbReference type="WBParaSite" id="HPLM_0000154901-mRNA-1"/>
    </source>
</evidence>
<accession>A0A0N4VW79</accession>
<protein>
    <submittedName>
        <fullName evidence="1 3">Uncharacterized protein</fullName>
    </submittedName>
</protein>
<dbReference type="EMBL" id="UZAF01002124">
    <property type="protein sequence ID" value="VDO10072.1"/>
    <property type="molecule type" value="Genomic_DNA"/>
</dbReference>
<evidence type="ECO:0000313" key="2">
    <source>
        <dbReference type="Proteomes" id="UP000268014"/>
    </source>
</evidence>
<proteinExistence type="predicted"/>
<keyword evidence="2" id="KW-1185">Reference proteome</keyword>
<name>A0A0N4VW79_HAEPC</name>
<dbReference type="Proteomes" id="UP000268014">
    <property type="component" value="Unassembled WGS sequence"/>
</dbReference>
<evidence type="ECO:0000313" key="1">
    <source>
        <dbReference type="EMBL" id="VDO10072.1"/>
    </source>
</evidence>
<organism evidence="3">
    <name type="scientific">Haemonchus placei</name>
    <name type="common">Barber's pole worm</name>
    <dbReference type="NCBI Taxonomy" id="6290"/>
    <lineage>
        <taxon>Eukaryota</taxon>
        <taxon>Metazoa</taxon>
        <taxon>Ecdysozoa</taxon>
        <taxon>Nematoda</taxon>
        <taxon>Chromadorea</taxon>
        <taxon>Rhabditida</taxon>
        <taxon>Rhabditina</taxon>
        <taxon>Rhabditomorpha</taxon>
        <taxon>Strongyloidea</taxon>
        <taxon>Trichostrongylidae</taxon>
        <taxon>Haemonchus</taxon>
    </lineage>
</organism>
<reference evidence="3" key="1">
    <citation type="submission" date="2017-02" db="UniProtKB">
        <authorList>
            <consortium name="WormBaseParasite"/>
        </authorList>
    </citation>
    <scope>IDENTIFICATION</scope>
</reference>
<dbReference type="AlphaFoldDB" id="A0A0N4VW79"/>
<reference evidence="1 2" key="2">
    <citation type="submission" date="2018-11" db="EMBL/GenBank/DDBJ databases">
        <authorList>
            <consortium name="Pathogen Informatics"/>
        </authorList>
    </citation>
    <scope>NUCLEOTIDE SEQUENCE [LARGE SCALE GENOMIC DNA]</scope>
    <source>
        <strain evidence="1 2">MHpl1</strain>
    </source>
</reference>
<gene>
    <name evidence="1" type="ORF">HPLM_LOCUS1547</name>
</gene>
<dbReference type="WBParaSite" id="HPLM_0000154901-mRNA-1">
    <property type="protein sequence ID" value="HPLM_0000154901-mRNA-1"/>
    <property type="gene ID" value="HPLM_0000154901"/>
</dbReference>